<name>A0A9N7TQF6_PLEPL</name>
<gene>
    <name evidence="1" type="ORF">PLEPLA_LOCUS4928</name>
</gene>
<evidence type="ECO:0000313" key="2">
    <source>
        <dbReference type="Proteomes" id="UP001153269"/>
    </source>
</evidence>
<keyword evidence="2" id="KW-1185">Reference proteome</keyword>
<dbReference type="EMBL" id="CADEAL010000247">
    <property type="protein sequence ID" value="CAB1417127.1"/>
    <property type="molecule type" value="Genomic_DNA"/>
</dbReference>
<accession>A0A9N7TQF6</accession>
<reference evidence="1" key="1">
    <citation type="submission" date="2020-03" db="EMBL/GenBank/DDBJ databases">
        <authorList>
            <person name="Weist P."/>
        </authorList>
    </citation>
    <scope>NUCLEOTIDE SEQUENCE</scope>
</reference>
<sequence length="123" mass="13510">MPRSRVRAESVCGSAAGTISPPLCHRSHPPSSLRLRCLSPSFNLPYCRMPHGRILFLSFPPILRFHPSPPIQFLSASSPSFHPNLLPLSVGTSSASWCLPVICDQRATERCGTLQCHDPETPH</sequence>
<proteinExistence type="predicted"/>
<evidence type="ECO:0000313" key="1">
    <source>
        <dbReference type="EMBL" id="CAB1417127.1"/>
    </source>
</evidence>
<organism evidence="1 2">
    <name type="scientific">Pleuronectes platessa</name>
    <name type="common">European plaice</name>
    <dbReference type="NCBI Taxonomy" id="8262"/>
    <lineage>
        <taxon>Eukaryota</taxon>
        <taxon>Metazoa</taxon>
        <taxon>Chordata</taxon>
        <taxon>Craniata</taxon>
        <taxon>Vertebrata</taxon>
        <taxon>Euteleostomi</taxon>
        <taxon>Actinopterygii</taxon>
        <taxon>Neopterygii</taxon>
        <taxon>Teleostei</taxon>
        <taxon>Neoteleostei</taxon>
        <taxon>Acanthomorphata</taxon>
        <taxon>Carangaria</taxon>
        <taxon>Pleuronectiformes</taxon>
        <taxon>Pleuronectoidei</taxon>
        <taxon>Pleuronectidae</taxon>
        <taxon>Pleuronectes</taxon>
    </lineage>
</organism>
<comment type="caution">
    <text evidence="1">The sequence shown here is derived from an EMBL/GenBank/DDBJ whole genome shotgun (WGS) entry which is preliminary data.</text>
</comment>
<protein>
    <submittedName>
        <fullName evidence="1">Uncharacterized protein</fullName>
    </submittedName>
</protein>
<dbReference type="AlphaFoldDB" id="A0A9N7TQF6"/>
<dbReference type="Proteomes" id="UP001153269">
    <property type="component" value="Unassembled WGS sequence"/>
</dbReference>